<dbReference type="HOGENOM" id="CLU_460925_0_0_1"/>
<dbReference type="eggNOG" id="ENOG502TH2Z">
    <property type="taxonomic scope" value="Eukaryota"/>
</dbReference>
<dbReference type="OMA" id="WLEANTV"/>
<keyword evidence="3" id="KW-1133">Transmembrane helix</keyword>
<name>C4JN60_UNCRE</name>
<protein>
    <submittedName>
        <fullName evidence="4">Uncharacterized protein</fullName>
    </submittedName>
</protein>
<sequence length="592" mass="64343">MAPNRQNNGSRNKGKQSGRKQGQNPTSTTRNQSEGSGVKRGSQSATPQSSQAAGRGNGNSQQAAPAAQVPLRLRATMPGRPSSNPGATAQGQPTSSAPPKSQTAKNNRTGQQQPTGPTTPLAGQEPAAVASPAAATRLIQKTGRGIFDLTTRFGASSWAAAKGGIEAAKTPVSVGGQTATGVQSGTIVNRGWPVANRGQPTASSQWSSWSYQLQYHSSFLELYTDENHGLSADRIDLLLDDSTISTAEKFCHFREMSLAMDRVLRAKAQEINGLRKEILSLDAKQRDLLLEMEAQQLQADERAETLVEEAEQDARDAQNLQDRLEHEIWTLAEENLYLLGCLEPKESEQASVASERLADNHDEVGGTGLEPDTPIKSELTTGEESVSQILETLDEIASAGKHLERLQDETEDQHQSEVDNDTIGDLEADQAVERNLFVSMESEGVSDAVGFAMADEPSGMDASLPKFVDNSTQTCVDNVDGSTQTVEPVEVALLETSTQTEAEVPLETQDSLVQTEPVIISKSRWWRGLVLVFLMLLWAFIVLWSRSDDQQMWLEANTLVSDVGDMSAWPSWLEELRFDLSNWLQVDRVMLG</sequence>
<feature type="compositionally biased region" description="Polar residues" evidence="2">
    <location>
        <begin position="19"/>
        <end position="35"/>
    </location>
</feature>
<dbReference type="KEGG" id="ure:UREG_04268"/>
<keyword evidence="3" id="KW-0812">Transmembrane</keyword>
<dbReference type="EMBL" id="CH476616">
    <property type="protein sequence ID" value="EEP79422.1"/>
    <property type="molecule type" value="Genomic_DNA"/>
</dbReference>
<dbReference type="OrthoDB" id="4200461at2759"/>
<feature type="compositionally biased region" description="Low complexity" evidence="2">
    <location>
        <begin position="109"/>
        <end position="130"/>
    </location>
</feature>
<reference evidence="5" key="1">
    <citation type="journal article" date="2009" name="Genome Res.">
        <title>Comparative genomic analyses of the human fungal pathogens Coccidioides and their relatives.</title>
        <authorList>
            <person name="Sharpton T.J."/>
            <person name="Stajich J.E."/>
            <person name="Rounsley S.D."/>
            <person name="Gardner M.J."/>
            <person name="Wortman J.R."/>
            <person name="Jordar V.S."/>
            <person name="Maiti R."/>
            <person name="Kodira C.D."/>
            <person name="Neafsey D.E."/>
            <person name="Zeng Q."/>
            <person name="Hung C.-Y."/>
            <person name="McMahan C."/>
            <person name="Muszewska A."/>
            <person name="Grynberg M."/>
            <person name="Mandel M.A."/>
            <person name="Kellner E.M."/>
            <person name="Barker B.M."/>
            <person name="Galgiani J.N."/>
            <person name="Orbach M.J."/>
            <person name="Kirkland T.N."/>
            <person name="Cole G.T."/>
            <person name="Henn M.R."/>
            <person name="Birren B.W."/>
            <person name="Taylor J.W."/>
        </authorList>
    </citation>
    <scope>NUCLEOTIDE SEQUENCE [LARGE SCALE GENOMIC DNA]</scope>
    <source>
        <strain evidence="5">UAMH 1704</strain>
    </source>
</reference>
<accession>C4JN60</accession>
<feature type="compositionally biased region" description="Polar residues" evidence="2">
    <location>
        <begin position="81"/>
        <end position="108"/>
    </location>
</feature>
<dbReference type="AlphaFoldDB" id="C4JN60"/>
<evidence type="ECO:0000313" key="4">
    <source>
        <dbReference type="EMBL" id="EEP79422.1"/>
    </source>
</evidence>
<gene>
    <name evidence="4" type="ORF">UREG_04268</name>
</gene>
<dbReference type="GeneID" id="8437117"/>
<proteinExistence type="predicted"/>
<dbReference type="Proteomes" id="UP000002058">
    <property type="component" value="Unassembled WGS sequence"/>
</dbReference>
<feature type="coiled-coil region" evidence="1">
    <location>
        <begin position="264"/>
        <end position="327"/>
    </location>
</feature>
<evidence type="ECO:0000256" key="3">
    <source>
        <dbReference type="SAM" id="Phobius"/>
    </source>
</evidence>
<feature type="compositionally biased region" description="Low complexity" evidence="2">
    <location>
        <begin position="42"/>
        <end position="53"/>
    </location>
</feature>
<feature type="transmembrane region" description="Helical" evidence="3">
    <location>
        <begin position="525"/>
        <end position="544"/>
    </location>
</feature>
<organism evidence="4 5">
    <name type="scientific">Uncinocarpus reesii (strain UAMH 1704)</name>
    <dbReference type="NCBI Taxonomy" id="336963"/>
    <lineage>
        <taxon>Eukaryota</taxon>
        <taxon>Fungi</taxon>
        <taxon>Dikarya</taxon>
        <taxon>Ascomycota</taxon>
        <taxon>Pezizomycotina</taxon>
        <taxon>Eurotiomycetes</taxon>
        <taxon>Eurotiomycetidae</taxon>
        <taxon>Onygenales</taxon>
        <taxon>Onygenaceae</taxon>
        <taxon>Uncinocarpus</taxon>
    </lineage>
</organism>
<evidence type="ECO:0000313" key="5">
    <source>
        <dbReference type="Proteomes" id="UP000002058"/>
    </source>
</evidence>
<dbReference type="VEuPathDB" id="FungiDB:UREG_04268"/>
<feature type="compositionally biased region" description="Polar residues" evidence="2">
    <location>
        <begin position="1"/>
        <end position="11"/>
    </location>
</feature>
<feature type="region of interest" description="Disordered" evidence="2">
    <location>
        <begin position="350"/>
        <end position="382"/>
    </location>
</feature>
<dbReference type="InParanoid" id="C4JN60"/>
<feature type="region of interest" description="Disordered" evidence="2">
    <location>
        <begin position="1"/>
        <end position="130"/>
    </location>
</feature>
<evidence type="ECO:0000256" key="2">
    <source>
        <dbReference type="SAM" id="MobiDB-lite"/>
    </source>
</evidence>
<keyword evidence="1" id="KW-0175">Coiled coil</keyword>
<keyword evidence="5" id="KW-1185">Reference proteome</keyword>
<evidence type="ECO:0000256" key="1">
    <source>
        <dbReference type="SAM" id="Coils"/>
    </source>
</evidence>
<dbReference type="RefSeq" id="XP_002544751.1">
    <property type="nucleotide sequence ID" value="XM_002544705.1"/>
</dbReference>
<keyword evidence="3" id="KW-0472">Membrane</keyword>